<dbReference type="EMBL" id="BOMF01000171">
    <property type="protein sequence ID" value="GID51149.1"/>
    <property type="molecule type" value="Genomic_DNA"/>
</dbReference>
<feature type="domain" description="Aminoglycoside phosphotransferase" evidence="1">
    <location>
        <begin position="113"/>
        <end position="164"/>
    </location>
</feature>
<dbReference type="InterPro" id="IPR011009">
    <property type="entry name" value="Kinase-like_dom_sf"/>
</dbReference>
<protein>
    <recommendedName>
        <fullName evidence="1">Aminoglycoside phosphotransferase domain-containing protein</fullName>
    </recommendedName>
</protein>
<dbReference type="Gene3D" id="3.90.1200.10">
    <property type="match status" value="1"/>
</dbReference>
<sequence length="279" mass="29817">MGSSGWGRMDEEMLPGGFIAGATRVGDTVHKAPPPDPGFVHGLLRHLEGWGGAPRFLGSDGQGRAVLGYLAGVVPWERGVPPGYVRSDRNLRAVARLVREFHDLTAGTALAGAHEVVCHNDLSPKNTVYRDRGSGLEPTGFIDWDIAAPGRRVEDVAHVCWQFVGLGSAIPGRGGAARPARAEPTGTTSAVWAKAEEAARKVWVVADGYGLGDADRAVLVDTILWWQERCWRGILAGARAGQTAMIRLCELGAADEVRAAHEWTRRHSARIRVAGGRAG</sequence>
<comment type="caution">
    <text evidence="2">The sequence shown here is derived from an EMBL/GenBank/DDBJ whole genome shotgun (WGS) entry which is preliminary data.</text>
</comment>
<accession>A0ABQ3WY72</accession>
<evidence type="ECO:0000259" key="1">
    <source>
        <dbReference type="Pfam" id="PF01636"/>
    </source>
</evidence>
<dbReference type="InterPro" id="IPR002575">
    <property type="entry name" value="Aminoglycoside_PTrfase"/>
</dbReference>
<dbReference type="SUPFAM" id="SSF56112">
    <property type="entry name" value="Protein kinase-like (PK-like)"/>
    <property type="match status" value="1"/>
</dbReference>
<name>A0ABQ3WY72_9ACTN</name>
<proteinExistence type="predicted"/>
<gene>
    <name evidence="2" type="ORF">Aca07nite_84240</name>
</gene>
<reference evidence="2" key="1">
    <citation type="submission" date="2021-01" db="EMBL/GenBank/DDBJ databases">
        <title>Whole genome shotgun sequence of Actinoplanes capillaceus NBRC 16408.</title>
        <authorList>
            <person name="Komaki H."/>
            <person name="Tamura T."/>
        </authorList>
    </citation>
    <scope>NUCLEOTIDE SEQUENCE [LARGE SCALE GENOMIC DNA]</scope>
    <source>
        <strain evidence="2">NBRC 16408</strain>
    </source>
</reference>
<evidence type="ECO:0000313" key="2">
    <source>
        <dbReference type="EMBL" id="GID51149.1"/>
    </source>
</evidence>
<dbReference type="Pfam" id="PF01636">
    <property type="entry name" value="APH"/>
    <property type="match status" value="1"/>
</dbReference>
<organism evidence="2">
    <name type="scientific">Actinoplanes campanulatus</name>
    <dbReference type="NCBI Taxonomy" id="113559"/>
    <lineage>
        <taxon>Bacteria</taxon>
        <taxon>Bacillati</taxon>
        <taxon>Actinomycetota</taxon>
        <taxon>Actinomycetes</taxon>
        <taxon>Micromonosporales</taxon>
        <taxon>Micromonosporaceae</taxon>
        <taxon>Actinoplanes</taxon>
    </lineage>
</organism>